<dbReference type="InterPro" id="IPR008271">
    <property type="entry name" value="Ser/Thr_kinase_AS"/>
</dbReference>
<dbReference type="STRING" id="3068.D8TXW5"/>
<dbReference type="Gene3D" id="1.10.510.10">
    <property type="entry name" value="Transferase(Phosphotransferase) domain 1"/>
    <property type="match status" value="1"/>
</dbReference>
<evidence type="ECO:0000256" key="4">
    <source>
        <dbReference type="ARBA" id="ARBA00022741"/>
    </source>
</evidence>
<dbReference type="PANTHER" id="PTHR24343">
    <property type="entry name" value="SERINE/THREONINE KINASE"/>
    <property type="match status" value="1"/>
</dbReference>
<dbReference type="eggNOG" id="KOG0583">
    <property type="taxonomic scope" value="Eukaryota"/>
</dbReference>
<dbReference type="OrthoDB" id="528861at2759"/>
<accession>D8TXW5</accession>
<dbReference type="InParanoid" id="D8TXW5"/>
<dbReference type="SMART" id="SM00220">
    <property type="entry name" value="S_TKc"/>
    <property type="match status" value="1"/>
</dbReference>
<evidence type="ECO:0000259" key="9">
    <source>
        <dbReference type="PROSITE" id="PS50011"/>
    </source>
</evidence>
<evidence type="ECO:0000256" key="3">
    <source>
        <dbReference type="ARBA" id="ARBA00022679"/>
    </source>
</evidence>
<evidence type="ECO:0000256" key="6">
    <source>
        <dbReference type="ARBA" id="ARBA00022840"/>
    </source>
</evidence>
<dbReference type="InterPro" id="IPR000719">
    <property type="entry name" value="Prot_kinase_dom"/>
</dbReference>
<comment type="catalytic activity">
    <reaction evidence="7">
        <text>L-threonyl-[protein] + ATP = O-phospho-L-threonyl-[protein] + ADP + H(+)</text>
        <dbReference type="Rhea" id="RHEA:46608"/>
        <dbReference type="Rhea" id="RHEA-COMP:11060"/>
        <dbReference type="Rhea" id="RHEA-COMP:11605"/>
        <dbReference type="ChEBI" id="CHEBI:15378"/>
        <dbReference type="ChEBI" id="CHEBI:30013"/>
        <dbReference type="ChEBI" id="CHEBI:30616"/>
        <dbReference type="ChEBI" id="CHEBI:61977"/>
        <dbReference type="ChEBI" id="CHEBI:456216"/>
        <dbReference type="EC" id="2.7.11.1"/>
    </reaction>
</comment>
<gene>
    <name evidence="10" type="ORF">VOLCADRAFT_33220</name>
</gene>
<dbReference type="GO" id="GO:0005524">
    <property type="term" value="F:ATP binding"/>
    <property type="evidence" value="ECO:0007669"/>
    <property type="project" value="UniProtKB-KW"/>
</dbReference>
<dbReference type="KEGG" id="vcn:VOLCADRAFT_33220"/>
<evidence type="ECO:0000256" key="7">
    <source>
        <dbReference type="ARBA" id="ARBA00047899"/>
    </source>
</evidence>
<organism evidence="11">
    <name type="scientific">Volvox carteri f. nagariensis</name>
    <dbReference type="NCBI Taxonomy" id="3068"/>
    <lineage>
        <taxon>Eukaryota</taxon>
        <taxon>Viridiplantae</taxon>
        <taxon>Chlorophyta</taxon>
        <taxon>core chlorophytes</taxon>
        <taxon>Chlorophyceae</taxon>
        <taxon>CS clade</taxon>
        <taxon>Chlamydomonadales</taxon>
        <taxon>Volvocaceae</taxon>
        <taxon>Volvox</taxon>
    </lineage>
</organism>
<keyword evidence="11" id="KW-1185">Reference proteome</keyword>
<evidence type="ECO:0000256" key="5">
    <source>
        <dbReference type="ARBA" id="ARBA00022777"/>
    </source>
</evidence>
<evidence type="ECO:0000256" key="1">
    <source>
        <dbReference type="ARBA" id="ARBA00012513"/>
    </source>
</evidence>
<dbReference type="SUPFAM" id="SSF56112">
    <property type="entry name" value="Protein kinase-like (PK-like)"/>
    <property type="match status" value="1"/>
</dbReference>
<keyword evidence="4" id="KW-0547">Nucleotide-binding</keyword>
<reference evidence="10 11" key="1">
    <citation type="journal article" date="2010" name="Science">
        <title>Genomic analysis of organismal complexity in the multicellular green alga Volvox carteri.</title>
        <authorList>
            <person name="Prochnik S.E."/>
            <person name="Umen J."/>
            <person name="Nedelcu A.M."/>
            <person name="Hallmann A."/>
            <person name="Miller S.M."/>
            <person name="Nishii I."/>
            <person name="Ferris P."/>
            <person name="Kuo A."/>
            <person name="Mitros T."/>
            <person name="Fritz-Laylin L.K."/>
            <person name="Hellsten U."/>
            <person name="Chapman J."/>
            <person name="Simakov O."/>
            <person name="Rensing S.A."/>
            <person name="Terry A."/>
            <person name="Pangilinan J."/>
            <person name="Kapitonov V."/>
            <person name="Jurka J."/>
            <person name="Salamov A."/>
            <person name="Shapiro H."/>
            <person name="Schmutz J."/>
            <person name="Grimwood J."/>
            <person name="Lindquist E."/>
            <person name="Lucas S."/>
            <person name="Grigoriev I.V."/>
            <person name="Schmitt R."/>
            <person name="Kirk D."/>
            <person name="Rokhsar D.S."/>
        </authorList>
    </citation>
    <scope>NUCLEOTIDE SEQUENCE [LARGE SCALE GENOMIC DNA]</scope>
    <source>
        <strain evidence="11">f. Nagariensis / Eve</strain>
    </source>
</reference>
<dbReference type="RefSeq" id="XP_002951187.1">
    <property type="nucleotide sequence ID" value="XM_002951141.1"/>
</dbReference>
<dbReference type="GO" id="GO:0004674">
    <property type="term" value="F:protein serine/threonine kinase activity"/>
    <property type="evidence" value="ECO:0007669"/>
    <property type="project" value="UniProtKB-KW"/>
</dbReference>
<feature type="non-terminal residue" evidence="10">
    <location>
        <position position="110"/>
    </location>
</feature>
<feature type="non-terminal residue" evidence="10">
    <location>
        <position position="1"/>
    </location>
</feature>
<protein>
    <recommendedName>
        <fullName evidence="1">non-specific serine/threonine protein kinase</fullName>
        <ecNumber evidence="1">2.7.11.1</ecNumber>
    </recommendedName>
</protein>
<keyword evidence="6" id="KW-0067">ATP-binding</keyword>
<dbReference type="PANTHER" id="PTHR24343:SF558">
    <property type="entry name" value="PROTEIN KINASE DOMAIN-CONTAINING PROTEIN"/>
    <property type="match status" value="1"/>
</dbReference>
<feature type="domain" description="Protein kinase" evidence="9">
    <location>
        <begin position="1"/>
        <end position="110"/>
    </location>
</feature>
<dbReference type="Pfam" id="PF00069">
    <property type="entry name" value="Pkinase"/>
    <property type="match status" value="1"/>
</dbReference>
<dbReference type="PROSITE" id="PS50011">
    <property type="entry name" value="PROTEIN_KINASE_DOM"/>
    <property type="match status" value="1"/>
</dbReference>
<dbReference type="Proteomes" id="UP000001058">
    <property type="component" value="Unassembled WGS sequence"/>
</dbReference>
<proteinExistence type="predicted"/>
<evidence type="ECO:0000313" key="10">
    <source>
        <dbReference type="EMBL" id="EFJ47716.1"/>
    </source>
</evidence>
<evidence type="ECO:0000313" key="11">
    <source>
        <dbReference type="Proteomes" id="UP000001058"/>
    </source>
</evidence>
<evidence type="ECO:0000256" key="8">
    <source>
        <dbReference type="ARBA" id="ARBA00048679"/>
    </source>
</evidence>
<name>D8TXW5_VOLCA</name>
<dbReference type="AlphaFoldDB" id="D8TXW5"/>
<dbReference type="PROSITE" id="PS00108">
    <property type="entry name" value="PROTEIN_KINASE_ST"/>
    <property type="match status" value="1"/>
</dbReference>
<keyword evidence="3" id="KW-0808">Transferase</keyword>
<sequence>DEARYFFRLLISAVEYLHSSHVAHRDLKMCNVVLTQRRPPTLKLCDFGFAKGWDESSMMNTRIGTPVYMSPQVRVRGKKYSATAADVWACGVMLFAMLLGRFPYDHVGHP</sequence>
<dbReference type="EC" id="2.7.11.1" evidence="1"/>
<evidence type="ECO:0000256" key="2">
    <source>
        <dbReference type="ARBA" id="ARBA00022527"/>
    </source>
</evidence>
<dbReference type="GeneID" id="9615423"/>
<comment type="catalytic activity">
    <reaction evidence="8">
        <text>L-seryl-[protein] + ATP = O-phospho-L-seryl-[protein] + ADP + H(+)</text>
        <dbReference type="Rhea" id="RHEA:17989"/>
        <dbReference type="Rhea" id="RHEA-COMP:9863"/>
        <dbReference type="Rhea" id="RHEA-COMP:11604"/>
        <dbReference type="ChEBI" id="CHEBI:15378"/>
        <dbReference type="ChEBI" id="CHEBI:29999"/>
        <dbReference type="ChEBI" id="CHEBI:30616"/>
        <dbReference type="ChEBI" id="CHEBI:83421"/>
        <dbReference type="ChEBI" id="CHEBI:456216"/>
        <dbReference type="EC" id="2.7.11.1"/>
    </reaction>
</comment>
<keyword evidence="5" id="KW-0418">Kinase</keyword>
<dbReference type="EMBL" id="GL378343">
    <property type="protein sequence ID" value="EFJ47716.1"/>
    <property type="molecule type" value="Genomic_DNA"/>
</dbReference>
<keyword evidence="2" id="KW-0723">Serine/threonine-protein kinase</keyword>
<dbReference type="InterPro" id="IPR011009">
    <property type="entry name" value="Kinase-like_dom_sf"/>
</dbReference>